<keyword evidence="2" id="KW-1185">Reference proteome</keyword>
<accession>A0AAN8XMD2</accession>
<name>A0AAN8XMD2_HALRR</name>
<sequence length="67" mass="7120">MDINKPGDKQAPAGSQEPAAAAFLDGSIGMQDPEQPALQQGGGVKCHYILTWAAYNYLLSSEKPLTE</sequence>
<organism evidence="1 2">
    <name type="scientific">Halocaridina rubra</name>
    <name type="common">Hawaiian red shrimp</name>
    <dbReference type="NCBI Taxonomy" id="373956"/>
    <lineage>
        <taxon>Eukaryota</taxon>
        <taxon>Metazoa</taxon>
        <taxon>Ecdysozoa</taxon>
        <taxon>Arthropoda</taxon>
        <taxon>Crustacea</taxon>
        <taxon>Multicrustacea</taxon>
        <taxon>Malacostraca</taxon>
        <taxon>Eumalacostraca</taxon>
        <taxon>Eucarida</taxon>
        <taxon>Decapoda</taxon>
        <taxon>Pleocyemata</taxon>
        <taxon>Caridea</taxon>
        <taxon>Atyoidea</taxon>
        <taxon>Atyidae</taxon>
        <taxon>Halocaridina</taxon>
    </lineage>
</organism>
<dbReference type="EMBL" id="JAXCGZ010004199">
    <property type="protein sequence ID" value="KAK7082094.1"/>
    <property type="molecule type" value="Genomic_DNA"/>
</dbReference>
<proteinExistence type="predicted"/>
<evidence type="ECO:0000313" key="1">
    <source>
        <dbReference type="EMBL" id="KAK7082094.1"/>
    </source>
</evidence>
<feature type="non-terminal residue" evidence="1">
    <location>
        <position position="67"/>
    </location>
</feature>
<protein>
    <submittedName>
        <fullName evidence="1">Uncharacterized protein</fullName>
    </submittedName>
</protein>
<comment type="caution">
    <text evidence="1">The sequence shown here is derived from an EMBL/GenBank/DDBJ whole genome shotgun (WGS) entry which is preliminary data.</text>
</comment>
<dbReference type="AlphaFoldDB" id="A0AAN8XMD2"/>
<evidence type="ECO:0000313" key="2">
    <source>
        <dbReference type="Proteomes" id="UP001381693"/>
    </source>
</evidence>
<gene>
    <name evidence="1" type="ORF">SK128_028407</name>
</gene>
<dbReference type="Proteomes" id="UP001381693">
    <property type="component" value="Unassembled WGS sequence"/>
</dbReference>
<reference evidence="1 2" key="1">
    <citation type="submission" date="2023-11" db="EMBL/GenBank/DDBJ databases">
        <title>Halocaridina rubra genome assembly.</title>
        <authorList>
            <person name="Smith C."/>
        </authorList>
    </citation>
    <scope>NUCLEOTIDE SEQUENCE [LARGE SCALE GENOMIC DNA]</scope>
    <source>
        <strain evidence="1">EP-1</strain>
        <tissue evidence="1">Whole</tissue>
    </source>
</reference>